<dbReference type="Proteomes" id="UP000292564">
    <property type="component" value="Unassembled WGS sequence"/>
</dbReference>
<name>A0A4Q7ZIK0_9ACTN</name>
<feature type="transmembrane region" description="Helical" evidence="1">
    <location>
        <begin position="67"/>
        <end position="90"/>
    </location>
</feature>
<keyword evidence="1" id="KW-0812">Transmembrane</keyword>
<keyword evidence="3" id="KW-1185">Reference proteome</keyword>
<evidence type="ECO:0008006" key="4">
    <source>
        <dbReference type="Google" id="ProtNLM"/>
    </source>
</evidence>
<keyword evidence="1" id="KW-0472">Membrane</keyword>
<protein>
    <recommendedName>
        <fullName evidence="4">DUF3040 family protein</fullName>
    </recommendedName>
</protein>
<accession>A0A4Q7ZIK0</accession>
<dbReference type="RefSeq" id="WP_130509564.1">
    <property type="nucleotide sequence ID" value="NZ_SHKY01000001.1"/>
</dbReference>
<dbReference type="EMBL" id="SHKY01000001">
    <property type="protein sequence ID" value="RZU50680.1"/>
    <property type="molecule type" value="Genomic_DNA"/>
</dbReference>
<evidence type="ECO:0000256" key="1">
    <source>
        <dbReference type="SAM" id="Phobius"/>
    </source>
</evidence>
<keyword evidence="1" id="KW-1133">Transmembrane helix</keyword>
<sequence length="126" mass="13625">MSRRLPATRPPAPRVIHYVDPGTAAELAYSMNPAQLAARQRQQQASYQRWQARQQAIAAGDRKLRRFWLGFGAVTGLAVLAALTAAGWLLWTAVGLGVLAIPVLVAGLVALAVGGHRCITVVQHWH</sequence>
<organism evidence="2 3">
    <name type="scientific">Krasilnikovia cinnamomea</name>
    <dbReference type="NCBI Taxonomy" id="349313"/>
    <lineage>
        <taxon>Bacteria</taxon>
        <taxon>Bacillati</taxon>
        <taxon>Actinomycetota</taxon>
        <taxon>Actinomycetes</taxon>
        <taxon>Micromonosporales</taxon>
        <taxon>Micromonosporaceae</taxon>
        <taxon>Krasilnikovia</taxon>
    </lineage>
</organism>
<evidence type="ECO:0000313" key="2">
    <source>
        <dbReference type="EMBL" id="RZU50680.1"/>
    </source>
</evidence>
<dbReference type="AlphaFoldDB" id="A0A4Q7ZIK0"/>
<reference evidence="2 3" key="1">
    <citation type="submission" date="2019-02" db="EMBL/GenBank/DDBJ databases">
        <title>Sequencing the genomes of 1000 actinobacteria strains.</title>
        <authorList>
            <person name="Klenk H.-P."/>
        </authorList>
    </citation>
    <scope>NUCLEOTIDE SEQUENCE [LARGE SCALE GENOMIC DNA]</scope>
    <source>
        <strain evidence="2 3">DSM 45162</strain>
    </source>
</reference>
<gene>
    <name evidence="2" type="ORF">EV385_2458</name>
</gene>
<proteinExistence type="predicted"/>
<evidence type="ECO:0000313" key="3">
    <source>
        <dbReference type="Proteomes" id="UP000292564"/>
    </source>
</evidence>
<feature type="transmembrane region" description="Helical" evidence="1">
    <location>
        <begin position="96"/>
        <end position="114"/>
    </location>
</feature>
<comment type="caution">
    <text evidence="2">The sequence shown here is derived from an EMBL/GenBank/DDBJ whole genome shotgun (WGS) entry which is preliminary data.</text>
</comment>